<dbReference type="Pfam" id="PF14637">
    <property type="entry name" value="FNIP_M"/>
    <property type="match status" value="1"/>
</dbReference>
<gene>
    <name evidence="10" type="primary">Fnip2</name>
    <name evidence="10" type="ORF">GTO96_0016221</name>
</gene>
<evidence type="ECO:0000256" key="4">
    <source>
        <dbReference type="ARBA" id="ARBA00022490"/>
    </source>
</evidence>
<comment type="caution">
    <text evidence="10">The sequence shown here is derived from an EMBL/GenBank/DDBJ whole genome shotgun (WGS) entry which is preliminary data.</text>
</comment>
<dbReference type="Pfam" id="PF14636">
    <property type="entry name" value="FNIP_N"/>
    <property type="match status" value="1"/>
</dbReference>
<comment type="similarity">
    <text evidence="3">Belongs to the FNIP family.</text>
</comment>
<feature type="compositionally biased region" description="Basic and acidic residues" evidence="7">
    <location>
        <begin position="1023"/>
        <end position="1044"/>
    </location>
</feature>
<dbReference type="InterPro" id="IPR028086">
    <property type="entry name" value="FNIP_C_dom"/>
</dbReference>
<dbReference type="EMBL" id="JAATIS010001721">
    <property type="protein sequence ID" value="KAG2466304.1"/>
    <property type="molecule type" value="Genomic_DNA"/>
</dbReference>
<dbReference type="InterPro" id="IPR028085">
    <property type="entry name" value="FNIP_mid_dom"/>
</dbReference>
<accession>A0A8X8BTH7</accession>
<dbReference type="InterPro" id="IPR028084">
    <property type="entry name" value="FNIP_N_dom"/>
</dbReference>
<evidence type="ECO:0000256" key="3">
    <source>
        <dbReference type="ARBA" id="ARBA00007541"/>
    </source>
</evidence>
<comment type="subcellular location">
    <subcellularLocation>
        <location evidence="1">Cytoplasm</location>
    </subcellularLocation>
    <subcellularLocation>
        <location evidence="2">Lysosome membrane</location>
    </subcellularLocation>
</comment>
<dbReference type="GO" id="GO:0042030">
    <property type="term" value="F:ATPase inhibitor activity"/>
    <property type="evidence" value="ECO:0007669"/>
    <property type="project" value="TreeGrafter"/>
</dbReference>
<feature type="transmembrane region" description="Helical" evidence="8">
    <location>
        <begin position="90"/>
        <end position="109"/>
    </location>
</feature>
<feature type="transmembrane region" description="Helical" evidence="8">
    <location>
        <begin position="57"/>
        <end position="78"/>
    </location>
</feature>
<feature type="transmembrane region" description="Helical" evidence="8">
    <location>
        <begin position="231"/>
        <end position="252"/>
    </location>
</feature>
<dbReference type="InterPro" id="IPR026156">
    <property type="entry name" value="FNIP_fam"/>
</dbReference>
<feature type="transmembrane region" description="Helical" evidence="8">
    <location>
        <begin position="7"/>
        <end position="23"/>
    </location>
</feature>
<feature type="compositionally biased region" description="Basic and acidic residues" evidence="7">
    <location>
        <begin position="1069"/>
        <end position="1082"/>
    </location>
</feature>
<protein>
    <submittedName>
        <fullName evidence="10">FNIP2 protein</fullName>
    </submittedName>
</protein>
<feature type="region of interest" description="Disordered" evidence="7">
    <location>
        <begin position="1023"/>
        <end position="1117"/>
    </location>
</feature>
<evidence type="ECO:0000259" key="9">
    <source>
        <dbReference type="PROSITE" id="PS51836"/>
    </source>
</evidence>
<dbReference type="Pfam" id="PF07857">
    <property type="entry name" value="TMEM144"/>
    <property type="match status" value="1"/>
</dbReference>
<dbReference type="Proteomes" id="UP000886611">
    <property type="component" value="Unassembled WGS sequence"/>
</dbReference>
<evidence type="ECO:0000256" key="7">
    <source>
        <dbReference type="SAM" id="MobiDB-lite"/>
    </source>
</evidence>
<dbReference type="PROSITE" id="PS51836">
    <property type="entry name" value="DENN_FNIP12"/>
    <property type="match status" value="1"/>
</dbReference>
<dbReference type="InterPro" id="IPR037545">
    <property type="entry name" value="DENN_FNIP1/2"/>
</dbReference>
<keyword evidence="6" id="KW-0458">Lysosome</keyword>
<dbReference type="PANTHER" id="PTHR21634">
    <property type="entry name" value="RE13835P"/>
    <property type="match status" value="1"/>
</dbReference>
<keyword evidence="8" id="KW-1133">Transmembrane helix</keyword>
<feature type="transmembrane region" description="Helical" evidence="8">
    <location>
        <begin position="198"/>
        <end position="219"/>
    </location>
</feature>
<evidence type="ECO:0000313" key="11">
    <source>
        <dbReference type="Proteomes" id="UP000886611"/>
    </source>
</evidence>
<feature type="transmembrane region" description="Helical" evidence="8">
    <location>
        <begin position="154"/>
        <end position="178"/>
    </location>
</feature>
<feature type="non-terminal residue" evidence="10">
    <location>
        <position position="1327"/>
    </location>
</feature>
<sequence length="1327" mass="148669">GMFFQWILCAAIWMVSLIVNIILQCPRFWPLAMLGGFIWATGNITVVPILKTIGLGLGVLIWGSFNLLMGWASSRFGWFGIDPEEVANPTLNYVGAGLSLLSALIFFAVKSDVKSPMRSSETVPLLLDVRINSDDHCSVDESWVDKLSPRKKRIIGVLLSVVAGILYGSSFIPVLYIKNHAKRKDSEYAGASQFDLDYVFAQFCGIFLTSSVYFLIYCAAMKNKPKVYPKAILPAVASGVLWAVANCCWFLANNYLSAVVSFPIITARGGPQKTSRASWTLEFLCKALLDAVGPQEGAAGRTEGFFSPVTRSWATSELEPNHIRLIVYQDCERRGRQVLFDSKAVRKVITSSQRNAEDLQTKIYAKCCQTNRSGACTFTMQGASLPRTASEAEQVPRYQYTRPASDVNMLGEMMFGSVAMRYRGSTLKIHYIRSPPQLMISKVFSARIGSTCGSTTTLQDSFEYINQEYNIGKSCPSQNGLGPYRNGSSIVSHLWSDHSTAHSTPVDMPSRGQNEDRDSGIARSASLSSLLVTPFPSPSNSFSSSCASSYKRRWLRSQTTSLENGVVPRWCTEETFSLTDESCGSNPAMIRRKKIAISIIITLPEKEEESRGFQDFFFSHFPLFESHMNKLKASIEKAMILCRKIAESSQRVQVYLCRVMDALGEFRTTVWNLYMAPRISEPVWLTMMSHTSEKKPLCQRFMKELTLLIEQSSKNQFLSALLTAVLTNHLAWVPTVMPNDHPPIKAFSEKHTSLSVDMLSKSHPYNPLWAQLGDLYGAIGSPVRLTRTVVLGKRRELVQRVLYILTYFIRCSELQEIHLSTSEKAEQDEHVSPGTNFFTTLEKGEVEESEYVVVTVQNESLQETTDKLRENSRKLSGNSDVQCVENSTYFNKPRKKELPVDCDTDNSDLLDPQEEHPVLTSDDGLQVCRQVTGIPQEVKRETVINVTGAAMAGFHAFKHSDCSNTQTLGSPKTCRTLSQALPCPGASVRQNPYFQKVTFKIGSSLSPDSDVESRKKEMDISYHEFKEKHYKDNRQNIKTDEGGHHPVSTLGQQSTSVPCGDLNDNDGEVTFKTERDLPRNESSDSALGDSSDEEAPQDSSLKQKRGKKWKENHEEFELPLPRSETTSKQNVTNFGRSLFGGYCPQYMPDFVLHGTNSDERLRKYLLADLAHTIHCPALDEPIAEAVCIIADTDKCTVQVATSQRKTIDNGNLGKDVLVSNLVCNLLQSILQLYKLNLSADFCIMHLEDRLQEIYFKSKMLAEYLKGHTRVHVKELSGVLGISIPKYIRSSISREVALHDEIRTSVIRYRQRLDADVPFTLKWVQKAQ</sequence>
<organism evidence="10 11">
    <name type="scientific">Polypterus senegalus</name>
    <name type="common">Senegal bichir</name>
    <dbReference type="NCBI Taxonomy" id="55291"/>
    <lineage>
        <taxon>Eukaryota</taxon>
        <taxon>Metazoa</taxon>
        <taxon>Chordata</taxon>
        <taxon>Craniata</taxon>
        <taxon>Vertebrata</taxon>
        <taxon>Euteleostomi</taxon>
        <taxon>Actinopterygii</taxon>
        <taxon>Polypteriformes</taxon>
        <taxon>Polypteridae</taxon>
        <taxon>Polypterus</taxon>
    </lineage>
</organism>
<proteinExistence type="inferred from homology"/>
<dbReference type="GO" id="GO:0005765">
    <property type="term" value="C:lysosomal membrane"/>
    <property type="evidence" value="ECO:0007669"/>
    <property type="project" value="UniProtKB-SubCell"/>
</dbReference>
<feature type="domain" description="UDENN FNIP1/2-type" evidence="9">
    <location>
        <begin position="318"/>
        <end position="1299"/>
    </location>
</feature>
<name>A0A8X8BTH7_POLSE</name>
<keyword evidence="11" id="KW-1185">Reference proteome</keyword>
<evidence type="ECO:0000256" key="5">
    <source>
        <dbReference type="ARBA" id="ARBA00023136"/>
    </source>
</evidence>
<evidence type="ECO:0000256" key="6">
    <source>
        <dbReference type="ARBA" id="ARBA00023228"/>
    </source>
</evidence>
<keyword evidence="8" id="KW-0812">Transmembrane</keyword>
<evidence type="ECO:0000256" key="1">
    <source>
        <dbReference type="ARBA" id="ARBA00004496"/>
    </source>
</evidence>
<evidence type="ECO:0000256" key="8">
    <source>
        <dbReference type="SAM" id="Phobius"/>
    </source>
</evidence>
<evidence type="ECO:0000256" key="2">
    <source>
        <dbReference type="ARBA" id="ARBA00004656"/>
    </source>
</evidence>
<evidence type="ECO:0000313" key="10">
    <source>
        <dbReference type="EMBL" id="KAG2466304.1"/>
    </source>
</evidence>
<keyword evidence="5 8" id="KW-0472">Membrane</keyword>
<reference evidence="10 11" key="1">
    <citation type="journal article" date="2021" name="Cell">
        <title>Tracing the genetic footprints of vertebrate landing in non-teleost ray-finned fishes.</title>
        <authorList>
            <person name="Bi X."/>
            <person name="Wang K."/>
            <person name="Yang L."/>
            <person name="Pan H."/>
            <person name="Jiang H."/>
            <person name="Wei Q."/>
            <person name="Fang M."/>
            <person name="Yu H."/>
            <person name="Zhu C."/>
            <person name="Cai Y."/>
            <person name="He Y."/>
            <person name="Gan X."/>
            <person name="Zeng H."/>
            <person name="Yu D."/>
            <person name="Zhu Y."/>
            <person name="Jiang H."/>
            <person name="Qiu Q."/>
            <person name="Yang H."/>
            <person name="Zhang Y.E."/>
            <person name="Wang W."/>
            <person name="Zhu M."/>
            <person name="He S."/>
            <person name="Zhang G."/>
        </authorList>
    </citation>
    <scope>NUCLEOTIDE SEQUENCE [LARGE SCALE GENOMIC DNA]</scope>
    <source>
        <strain evidence="10">Bchr_013</strain>
    </source>
</reference>
<dbReference type="InterPro" id="IPR012435">
    <property type="entry name" value="TMEM144"/>
</dbReference>
<keyword evidence="4" id="KW-0963">Cytoplasm</keyword>
<feature type="non-terminal residue" evidence="10">
    <location>
        <position position="1"/>
    </location>
</feature>
<feature type="transmembrane region" description="Helical" evidence="8">
    <location>
        <begin position="29"/>
        <end position="50"/>
    </location>
</feature>
<dbReference type="GO" id="GO:0051087">
    <property type="term" value="F:protein-folding chaperone binding"/>
    <property type="evidence" value="ECO:0007669"/>
    <property type="project" value="TreeGrafter"/>
</dbReference>
<dbReference type="Pfam" id="PF14638">
    <property type="entry name" value="FNIP_C"/>
    <property type="match status" value="1"/>
</dbReference>
<dbReference type="PRINTS" id="PR02073">
    <property type="entry name" value="FOLLICULNIP1"/>
</dbReference>
<feature type="region of interest" description="Disordered" evidence="7">
    <location>
        <begin position="500"/>
        <end position="519"/>
    </location>
</feature>
<dbReference type="PANTHER" id="PTHR21634:SF11">
    <property type="entry name" value="FOLLICULIN-INTERACTING PROTEIN 2"/>
    <property type="match status" value="1"/>
</dbReference>